<proteinExistence type="inferred from homology"/>
<evidence type="ECO:0000256" key="1">
    <source>
        <dbReference type="ARBA" id="ARBA00009437"/>
    </source>
</evidence>
<dbReference type="InterPro" id="IPR000847">
    <property type="entry name" value="LysR_HTH_N"/>
</dbReference>
<dbReference type="GO" id="GO:0003700">
    <property type="term" value="F:DNA-binding transcription factor activity"/>
    <property type="evidence" value="ECO:0007669"/>
    <property type="project" value="InterPro"/>
</dbReference>
<dbReference type="PRINTS" id="PR00039">
    <property type="entry name" value="HTHLYSR"/>
</dbReference>
<evidence type="ECO:0000313" key="7">
    <source>
        <dbReference type="Proteomes" id="UP000006327"/>
    </source>
</evidence>
<protein>
    <submittedName>
        <fullName evidence="6">Transcriptional regulator, substrate-binding of LysR family protein</fullName>
    </submittedName>
</protein>
<evidence type="ECO:0000259" key="5">
    <source>
        <dbReference type="PROSITE" id="PS50931"/>
    </source>
</evidence>
<dbReference type="InterPro" id="IPR036390">
    <property type="entry name" value="WH_DNA-bd_sf"/>
</dbReference>
<reference evidence="6 7" key="1">
    <citation type="journal article" date="2017" name="Antonie Van Leeuwenhoek">
        <title>Rhizobium rhizosphaerae sp. nov., a novel species isolated from rice rhizosphere.</title>
        <authorList>
            <person name="Zhao J.J."/>
            <person name="Zhang J."/>
            <person name="Zhang R.J."/>
            <person name="Zhang C.W."/>
            <person name="Yin H.Q."/>
            <person name="Zhang X.X."/>
        </authorList>
    </citation>
    <scope>NUCLEOTIDE SEQUENCE [LARGE SCALE GENOMIC DNA]</scope>
    <source>
        <strain evidence="6 7">BSs20135</strain>
    </source>
</reference>
<comment type="caution">
    <text evidence="6">The sequence shown here is derived from an EMBL/GenBank/DDBJ whole genome shotgun (WGS) entry which is preliminary data.</text>
</comment>
<keyword evidence="7" id="KW-1185">Reference proteome</keyword>
<dbReference type="FunFam" id="1.10.10.10:FF:000001">
    <property type="entry name" value="LysR family transcriptional regulator"/>
    <property type="match status" value="1"/>
</dbReference>
<dbReference type="Proteomes" id="UP000006327">
    <property type="component" value="Unassembled WGS sequence"/>
</dbReference>
<dbReference type="SUPFAM" id="SSF53850">
    <property type="entry name" value="Periplasmic binding protein-like II"/>
    <property type="match status" value="1"/>
</dbReference>
<gene>
    <name evidence="6" type="ORF">GARC_4825</name>
</gene>
<dbReference type="Pfam" id="PF03466">
    <property type="entry name" value="LysR_substrate"/>
    <property type="match status" value="1"/>
</dbReference>
<dbReference type="GO" id="GO:0003677">
    <property type="term" value="F:DNA binding"/>
    <property type="evidence" value="ECO:0007669"/>
    <property type="project" value="UniProtKB-KW"/>
</dbReference>
<sequence>MNLKRLEYFCHLAELGNFTRAAQAVGIAQPALTVAIQKLEHEVGLKLINRADKNSLLTAEGEVLHKLATHLLSQAKQIELELEELKDLERGTIRFGVPAMMGSYYFPKILTEFKQKYPKIKIHLVDQGTAALEKKLLNSELDLALVRGDLEDPQLRYTKLINEEVVAGMPSSHSLAAEKTLSLAQFCQQPLVLFHEGYFLREVVSQYSKKHQLPLDVRMETNLIELQKSLVRNEVGITTCLSRILQNEQQMTFVPFEPKIEFKLSLAWKKNHYLSRASKVFMTYLSSTVEPANEGIEK</sequence>
<dbReference type="Gene3D" id="3.40.190.290">
    <property type="match status" value="1"/>
</dbReference>
<comment type="similarity">
    <text evidence="1">Belongs to the LysR transcriptional regulatory family.</text>
</comment>
<dbReference type="GO" id="GO:0005829">
    <property type="term" value="C:cytosol"/>
    <property type="evidence" value="ECO:0007669"/>
    <property type="project" value="TreeGrafter"/>
</dbReference>
<keyword evidence="2" id="KW-0805">Transcription regulation</keyword>
<dbReference type="InterPro" id="IPR005119">
    <property type="entry name" value="LysR_subst-bd"/>
</dbReference>
<dbReference type="Gene3D" id="1.10.10.10">
    <property type="entry name" value="Winged helix-like DNA-binding domain superfamily/Winged helix DNA-binding domain"/>
    <property type="match status" value="1"/>
</dbReference>
<feature type="domain" description="HTH lysR-type" evidence="5">
    <location>
        <begin position="1"/>
        <end position="58"/>
    </location>
</feature>
<dbReference type="InterPro" id="IPR050950">
    <property type="entry name" value="HTH-type_LysR_regulators"/>
</dbReference>
<dbReference type="EMBL" id="BAEO01000065">
    <property type="protein sequence ID" value="GAC21762.1"/>
    <property type="molecule type" value="Genomic_DNA"/>
</dbReference>
<name>K6YUA3_9ALTE</name>
<dbReference type="eggNOG" id="COG0583">
    <property type="taxonomic scope" value="Bacteria"/>
</dbReference>
<dbReference type="SUPFAM" id="SSF46785">
    <property type="entry name" value="Winged helix' DNA-binding domain"/>
    <property type="match status" value="1"/>
</dbReference>
<dbReference type="PANTHER" id="PTHR30419">
    <property type="entry name" value="HTH-TYPE TRANSCRIPTIONAL REGULATOR YBHD"/>
    <property type="match status" value="1"/>
</dbReference>
<dbReference type="STRING" id="493475.GARC_4825"/>
<dbReference type="AlphaFoldDB" id="K6YUA3"/>
<organism evidence="6 7">
    <name type="scientific">Paraglaciecola arctica BSs20135</name>
    <dbReference type="NCBI Taxonomy" id="493475"/>
    <lineage>
        <taxon>Bacteria</taxon>
        <taxon>Pseudomonadati</taxon>
        <taxon>Pseudomonadota</taxon>
        <taxon>Gammaproteobacteria</taxon>
        <taxon>Alteromonadales</taxon>
        <taxon>Alteromonadaceae</taxon>
        <taxon>Paraglaciecola</taxon>
    </lineage>
</organism>
<dbReference type="InterPro" id="IPR036388">
    <property type="entry name" value="WH-like_DNA-bd_sf"/>
</dbReference>
<dbReference type="Pfam" id="PF00126">
    <property type="entry name" value="HTH_1"/>
    <property type="match status" value="1"/>
</dbReference>
<evidence type="ECO:0000313" key="6">
    <source>
        <dbReference type="EMBL" id="GAC21762.1"/>
    </source>
</evidence>
<keyword evidence="4" id="KW-0804">Transcription</keyword>
<accession>K6YUA3</accession>
<evidence type="ECO:0000256" key="2">
    <source>
        <dbReference type="ARBA" id="ARBA00023015"/>
    </source>
</evidence>
<keyword evidence="3" id="KW-0238">DNA-binding</keyword>
<dbReference type="OrthoDB" id="646694at2"/>
<evidence type="ECO:0000256" key="4">
    <source>
        <dbReference type="ARBA" id="ARBA00023163"/>
    </source>
</evidence>
<evidence type="ECO:0000256" key="3">
    <source>
        <dbReference type="ARBA" id="ARBA00023125"/>
    </source>
</evidence>
<dbReference type="CDD" id="cd05466">
    <property type="entry name" value="PBP2_LTTR_substrate"/>
    <property type="match status" value="1"/>
</dbReference>
<dbReference type="PROSITE" id="PS50931">
    <property type="entry name" value="HTH_LYSR"/>
    <property type="match status" value="1"/>
</dbReference>
<dbReference type="PANTHER" id="PTHR30419:SF8">
    <property type="entry name" value="NITROGEN ASSIMILATION TRANSCRIPTIONAL ACTIVATOR-RELATED"/>
    <property type="match status" value="1"/>
</dbReference>
<dbReference type="RefSeq" id="WP_007625071.1">
    <property type="nucleotide sequence ID" value="NZ_BAEO01000065.1"/>
</dbReference>